<dbReference type="EMBL" id="JACAZI010000029">
    <property type="protein sequence ID" value="KAF7333456.1"/>
    <property type="molecule type" value="Genomic_DNA"/>
</dbReference>
<proteinExistence type="predicted"/>
<organism evidence="1 2">
    <name type="scientific">Mycena venus</name>
    <dbReference type="NCBI Taxonomy" id="2733690"/>
    <lineage>
        <taxon>Eukaryota</taxon>
        <taxon>Fungi</taxon>
        <taxon>Dikarya</taxon>
        <taxon>Basidiomycota</taxon>
        <taxon>Agaricomycotina</taxon>
        <taxon>Agaricomycetes</taxon>
        <taxon>Agaricomycetidae</taxon>
        <taxon>Agaricales</taxon>
        <taxon>Marasmiineae</taxon>
        <taxon>Mycenaceae</taxon>
        <taxon>Mycena</taxon>
    </lineage>
</organism>
<comment type="caution">
    <text evidence="1">The sequence shown here is derived from an EMBL/GenBank/DDBJ whole genome shotgun (WGS) entry which is preliminary data.</text>
</comment>
<dbReference type="OrthoDB" id="3066832at2759"/>
<dbReference type="Proteomes" id="UP000620124">
    <property type="component" value="Unassembled WGS sequence"/>
</dbReference>
<gene>
    <name evidence="1" type="ORF">MVEN_02361700</name>
</gene>
<protein>
    <submittedName>
        <fullName evidence="1">Uncharacterized protein</fullName>
    </submittedName>
</protein>
<dbReference type="AlphaFoldDB" id="A0A8H6X3E2"/>
<keyword evidence="2" id="KW-1185">Reference proteome</keyword>
<accession>A0A8H6X3E2</accession>
<sequence length="109" mass="11824">MSAKPQGLTDTVIEKLFGKRALADLTDEVITLLQHIASKNTNTQSKRELDASEFQSIGDKIAGIVGKLFGNSKRALADLTDDEVIALLQHIASKNIQSKCDLTSLNDLD</sequence>
<evidence type="ECO:0000313" key="2">
    <source>
        <dbReference type="Proteomes" id="UP000620124"/>
    </source>
</evidence>
<evidence type="ECO:0000313" key="1">
    <source>
        <dbReference type="EMBL" id="KAF7333456.1"/>
    </source>
</evidence>
<name>A0A8H6X3E2_9AGAR</name>
<reference evidence="1" key="1">
    <citation type="submission" date="2020-05" db="EMBL/GenBank/DDBJ databases">
        <title>Mycena genomes resolve the evolution of fungal bioluminescence.</title>
        <authorList>
            <person name="Tsai I.J."/>
        </authorList>
    </citation>
    <scope>NUCLEOTIDE SEQUENCE</scope>
    <source>
        <strain evidence="1">CCC161011</strain>
    </source>
</reference>